<evidence type="ECO:0000256" key="1">
    <source>
        <dbReference type="ARBA" id="ARBA00007228"/>
    </source>
</evidence>
<dbReference type="GO" id="GO:0032259">
    <property type="term" value="P:methylation"/>
    <property type="evidence" value="ECO:0007669"/>
    <property type="project" value="UniProtKB-KW"/>
</dbReference>
<keyword evidence="3 6" id="KW-0808">Transferase</keyword>
<dbReference type="KEGG" id="pmj:P9211_06961"/>
<protein>
    <submittedName>
        <fullName evidence="6">RNA methyltransferase TrmH, group 3</fullName>
    </submittedName>
</protein>
<feature type="compositionally biased region" description="Basic and acidic residues" evidence="4">
    <location>
        <begin position="45"/>
        <end position="55"/>
    </location>
</feature>
<accession>A9B9W5</accession>
<dbReference type="Gene3D" id="3.40.1280.10">
    <property type="match status" value="1"/>
</dbReference>
<feature type="region of interest" description="Disordered" evidence="4">
    <location>
        <begin position="1"/>
        <end position="116"/>
    </location>
</feature>
<dbReference type="SUPFAM" id="SSF75217">
    <property type="entry name" value="alpha/beta knot"/>
    <property type="match status" value="1"/>
</dbReference>
<dbReference type="Pfam" id="PF08032">
    <property type="entry name" value="SpoU_sub_bind"/>
    <property type="match status" value="1"/>
</dbReference>
<dbReference type="eggNOG" id="COG0566">
    <property type="taxonomic scope" value="Bacteria"/>
</dbReference>
<dbReference type="Pfam" id="PF00588">
    <property type="entry name" value="SpoU_methylase"/>
    <property type="match status" value="1"/>
</dbReference>
<dbReference type="InterPro" id="IPR001537">
    <property type="entry name" value="SpoU_MeTrfase"/>
</dbReference>
<feature type="domain" description="RNA 2-O ribose methyltransferase substrate binding" evidence="5">
    <location>
        <begin position="148"/>
        <end position="224"/>
    </location>
</feature>
<dbReference type="Proteomes" id="UP000000788">
    <property type="component" value="Chromosome"/>
</dbReference>
<keyword evidence="2 6" id="KW-0489">Methyltransferase</keyword>
<dbReference type="SUPFAM" id="SSF55315">
    <property type="entry name" value="L30e-like"/>
    <property type="match status" value="1"/>
</dbReference>
<evidence type="ECO:0000256" key="3">
    <source>
        <dbReference type="ARBA" id="ARBA00022679"/>
    </source>
</evidence>
<dbReference type="Gene3D" id="3.30.1330.30">
    <property type="match status" value="1"/>
</dbReference>
<evidence type="ECO:0000259" key="5">
    <source>
        <dbReference type="SMART" id="SM00967"/>
    </source>
</evidence>
<dbReference type="InterPro" id="IPR029064">
    <property type="entry name" value="Ribosomal_eL30-like_sf"/>
</dbReference>
<dbReference type="InterPro" id="IPR029028">
    <property type="entry name" value="Alpha/beta_knot_MTases"/>
</dbReference>
<dbReference type="GO" id="GO:0005829">
    <property type="term" value="C:cytosol"/>
    <property type="evidence" value="ECO:0007669"/>
    <property type="project" value="TreeGrafter"/>
</dbReference>
<dbReference type="PANTHER" id="PTHR46429:SF1">
    <property type="entry name" value="23S RRNA (GUANOSINE-2'-O-)-METHYLTRANSFERASE RLMB"/>
    <property type="match status" value="1"/>
</dbReference>
<evidence type="ECO:0000313" key="7">
    <source>
        <dbReference type="Proteomes" id="UP000000788"/>
    </source>
</evidence>
<dbReference type="RefSeq" id="WP_012195249.1">
    <property type="nucleotide sequence ID" value="NC_009976.1"/>
</dbReference>
<dbReference type="InterPro" id="IPR029026">
    <property type="entry name" value="tRNA_m1G_MTases_N"/>
</dbReference>
<evidence type="ECO:0000256" key="4">
    <source>
        <dbReference type="SAM" id="MobiDB-lite"/>
    </source>
</evidence>
<reference evidence="6 7" key="1">
    <citation type="journal article" date="2007" name="PLoS Genet.">
        <title>Patterns and implications of gene gain and loss in the evolution of Prochlorococcus.</title>
        <authorList>
            <person name="Kettler G.C."/>
            <person name="Martiny A.C."/>
            <person name="Huang K."/>
            <person name="Zucker J."/>
            <person name="Coleman M.L."/>
            <person name="Rodrigue S."/>
            <person name="Chen F."/>
            <person name="Lapidus A."/>
            <person name="Ferriera S."/>
            <person name="Johnson J."/>
            <person name="Steglich C."/>
            <person name="Church G.M."/>
            <person name="Richardson P."/>
            <person name="Chisholm S.W."/>
        </authorList>
    </citation>
    <scope>NUCLEOTIDE SEQUENCE [LARGE SCALE GENOMIC DNA]</scope>
    <source>
        <strain evidence="7">MIT 9211</strain>
    </source>
</reference>
<dbReference type="GO" id="GO:0003723">
    <property type="term" value="F:RNA binding"/>
    <property type="evidence" value="ECO:0007669"/>
    <property type="project" value="InterPro"/>
</dbReference>
<dbReference type="OrthoDB" id="9794400at2"/>
<dbReference type="CDD" id="cd18103">
    <property type="entry name" value="SpoU-like_RlmB"/>
    <property type="match status" value="1"/>
</dbReference>
<keyword evidence="7" id="KW-1185">Reference proteome</keyword>
<dbReference type="InterPro" id="IPR004441">
    <property type="entry name" value="rRNA_MeTrfase_TrmH"/>
</dbReference>
<evidence type="ECO:0000313" key="6">
    <source>
        <dbReference type="EMBL" id="ABX08627.1"/>
    </source>
</evidence>
<dbReference type="GO" id="GO:0008173">
    <property type="term" value="F:RNA methyltransferase activity"/>
    <property type="evidence" value="ECO:0007669"/>
    <property type="project" value="InterPro"/>
</dbReference>
<proteinExistence type="inferred from homology"/>
<feature type="region of interest" description="Disordered" evidence="4">
    <location>
        <begin position="393"/>
        <end position="413"/>
    </location>
</feature>
<sequence length="413" mass="45260">MSPTNRRIRNFSSSSSSGQNRGRGRPHTSRRIREDGISGSKRSYKSKDDEGDFRRTSLQSNKKTRPSRDKANSRKSNKSLATSENSFRRSERKNNSIRYSQKTDKPRRSLNARISPREIRRNDLNREEEVLVQNSGEIRNNENHLDDIFWGRHATQAILESGRPVHRIWCTAELRSSPKFLQLLKDSKSLGVLVEEVSWARLGYITHGGVHQGIALQTAASKTLDLQTLIDGCSQLGESSVLIALDGLTDPHNVGAIIRSAEALGAHGLVLPQRRSAGLTGSVAKVAAGALEHFPVARVVNLNRSLIELKDAGYSVIGLAGDGDFVLNEVDLLGPLVLVIGSEDKGLSVLTRRNCDQLVRVPLRGVTSSLNASVAASISLYEIASKGWMKGLSGQAPSPKQVRPKLSNKPVML</sequence>
<dbReference type="PANTHER" id="PTHR46429">
    <property type="entry name" value="23S RRNA (GUANOSINE-2'-O-)-METHYLTRANSFERASE RLMB"/>
    <property type="match status" value="1"/>
</dbReference>
<feature type="compositionally biased region" description="Low complexity" evidence="4">
    <location>
        <begin position="10"/>
        <end position="20"/>
    </location>
</feature>
<gene>
    <name evidence="6" type="ordered locus">P9211_06961</name>
</gene>
<dbReference type="GO" id="GO:0006396">
    <property type="term" value="P:RNA processing"/>
    <property type="evidence" value="ECO:0007669"/>
    <property type="project" value="InterPro"/>
</dbReference>
<dbReference type="HOGENOM" id="CLU_021322_7_1_3"/>
<evidence type="ECO:0000256" key="2">
    <source>
        <dbReference type="ARBA" id="ARBA00022603"/>
    </source>
</evidence>
<dbReference type="EMBL" id="CP000878">
    <property type="protein sequence ID" value="ABX08627.1"/>
    <property type="molecule type" value="Genomic_DNA"/>
</dbReference>
<dbReference type="STRING" id="93059.P9211_06961"/>
<dbReference type="NCBIfam" id="TIGR00186">
    <property type="entry name" value="rRNA_methyl_3"/>
    <property type="match status" value="1"/>
</dbReference>
<comment type="similarity">
    <text evidence="1">Belongs to the class IV-like SAM-binding methyltransferase superfamily. RNA methyltransferase TrmH family.</text>
</comment>
<organism evidence="6 7">
    <name type="scientific">Prochlorococcus marinus (strain MIT 9211)</name>
    <dbReference type="NCBI Taxonomy" id="93059"/>
    <lineage>
        <taxon>Bacteria</taxon>
        <taxon>Bacillati</taxon>
        <taxon>Cyanobacteriota</taxon>
        <taxon>Cyanophyceae</taxon>
        <taxon>Synechococcales</taxon>
        <taxon>Prochlorococcaceae</taxon>
        <taxon>Prochlorococcus</taxon>
    </lineage>
</organism>
<name>A9B9W5_PROM4</name>
<dbReference type="SMART" id="SM00967">
    <property type="entry name" value="SpoU_sub_bind"/>
    <property type="match status" value="1"/>
</dbReference>
<dbReference type="InterPro" id="IPR013123">
    <property type="entry name" value="SpoU_subst-bd"/>
</dbReference>
<dbReference type="AlphaFoldDB" id="A9B9W5"/>